<reference evidence="1 2" key="1">
    <citation type="submission" date="2023-07" db="EMBL/GenBank/DDBJ databases">
        <title>Sorghum-associated microbial communities from plants grown in Nebraska, USA.</title>
        <authorList>
            <person name="Schachtman D."/>
        </authorList>
    </citation>
    <scope>NUCLEOTIDE SEQUENCE [LARGE SCALE GENOMIC DNA]</scope>
    <source>
        <strain evidence="1 2">DS1307</strain>
    </source>
</reference>
<evidence type="ECO:0000313" key="2">
    <source>
        <dbReference type="Proteomes" id="UP001241472"/>
    </source>
</evidence>
<name>A0ABT9PWD1_9HYPH</name>
<dbReference type="RefSeq" id="WP_306837015.1">
    <property type="nucleotide sequence ID" value="NZ_JAUSRF010000012.1"/>
</dbReference>
<protein>
    <recommendedName>
        <fullName evidence="3">Transposase</fullName>
    </recommendedName>
</protein>
<evidence type="ECO:0000313" key="1">
    <source>
        <dbReference type="EMBL" id="MDP9838793.1"/>
    </source>
</evidence>
<accession>A0ABT9PWD1</accession>
<comment type="caution">
    <text evidence="1">The sequence shown here is derived from an EMBL/GenBank/DDBJ whole genome shotgun (WGS) entry which is preliminary data.</text>
</comment>
<dbReference type="EMBL" id="JAUSRF010000012">
    <property type="protein sequence ID" value="MDP9838793.1"/>
    <property type="molecule type" value="Genomic_DNA"/>
</dbReference>
<evidence type="ECO:0008006" key="3">
    <source>
        <dbReference type="Google" id="ProtNLM"/>
    </source>
</evidence>
<sequence>MKLAKLYYSRNFPETPISIWADFRWNGWIRETTASGQRKRPAQIDHPFRFQRKLWCLLHVHFRGVELIFATPAELDQFLDVMSRNPMPSGHALLPEQKFGRPNRHWLSRLPKEAKSWKFRQAVCRFLSENKVVGKFRDFYAGQPLKTEFEGVYNTFSGAAREDDLVTSQS</sequence>
<proteinExistence type="predicted"/>
<keyword evidence="2" id="KW-1185">Reference proteome</keyword>
<organism evidence="1 2">
    <name type="scientific">Neorhizobium huautlense</name>
    <dbReference type="NCBI Taxonomy" id="67774"/>
    <lineage>
        <taxon>Bacteria</taxon>
        <taxon>Pseudomonadati</taxon>
        <taxon>Pseudomonadota</taxon>
        <taxon>Alphaproteobacteria</taxon>
        <taxon>Hyphomicrobiales</taxon>
        <taxon>Rhizobiaceae</taxon>
        <taxon>Rhizobium/Agrobacterium group</taxon>
        <taxon>Neorhizobium</taxon>
    </lineage>
</organism>
<dbReference type="Proteomes" id="UP001241472">
    <property type="component" value="Unassembled WGS sequence"/>
</dbReference>
<gene>
    <name evidence="1" type="ORF">J2T09_003565</name>
</gene>